<organism evidence="1">
    <name type="scientific">Arundo donax</name>
    <name type="common">Giant reed</name>
    <name type="synonym">Donax arundinaceus</name>
    <dbReference type="NCBI Taxonomy" id="35708"/>
    <lineage>
        <taxon>Eukaryota</taxon>
        <taxon>Viridiplantae</taxon>
        <taxon>Streptophyta</taxon>
        <taxon>Embryophyta</taxon>
        <taxon>Tracheophyta</taxon>
        <taxon>Spermatophyta</taxon>
        <taxon>Magnoliopsida</taxon>
        <taxon>Liliopsida</taxon>
        <taxon>Poales</taxon>
        <taxon>Poaceae</taxon>
        <taxon>PACMAD clade</taxon>
        <taxon>Arundinoideae</taxon>
        <taxon>Arundineae</taxon>
        <taxon>Arundo</taxon>
    </lineage>
</organism>
<dbReference type="AlphaFoldDB" id="A0A0A9H8X2"/>
<reference evidence="1" key="1">
    <citation type="submission" date="2014-09" db="EMBL/GenBank/DDBJ databases">
        <authorList>
            <person name="Magalhaes I.L.F."/>
            <person name="Oliveira U."/>
            <person name="Santos F.R."/>
            <person name="Vidigal T.H.D.A."/>
            <person name="Brescovit A.D."/>
            <person name="Santos A.J."/>
        </authorList>
    </citation>
    <scope>NUCLEOTIDE SEQUENCE</scope>
    <source>
        <tissue evidence="1">Shoot tissue taken approximately 20 cm above the soil surface</tissue>
    </source>
</reference>
<protein>
    <submittedName>
        <fullName evidence="1">Uncharacterized protein</fullName>
    </submittedName>
</protein>
<name>A0A0A9H8X2_ARUDO</name>
<evidence type="ECO:0000313" key="1">
    <source>
        <dbReference type="EMBL" id="JAE33182.1"/>
    </source>
</evidence>
<dbReference type="EMBL" id="GBRH01164714">
    <property type="protein sequence ID" value="JAE33182.1"/>
    <property type="molecule type" value="Transcribed_RNA"/>
</dbReference>
<sequence>MAWGSGRRSSQDISGGIDPAITVLRPWPCGLLDHSSRCPSPS</sequence>
<accession>A0A0A9H8X2</accession>
<reference evidence="1" key="2">
    <citation type="journal article" date="2015" name="Data Brief">
        <title>Shoot transcriptome of the giant reed, Arundo donax.</title>
        <authorList>
            <person name="Barrero R.A."/>
            <person name="Guerrero F.D."/>
            <person name="Moolhuijzen P."/>
            <person name="Goolsby J.A."/>
            <person name="Tidwell J."/>
            <person name="Bellgard S.E."/>
            <person name="Bellgard M.I."/>
        </authorList>
    </citation>
    <scope>NUCLEOTIDE SEQUENCE</scope>
    <source>
        <tissue evidence="1">Shoot tissue taken approximately 20 cm above the soil surface</tissue>
    </source>
</reference>
<proteinExistence type="predicted"/>